<protein>
    <submittedName>
        <fullName evidence="1">Uncharacterized protein</fullName>
    </submittedName>
</protein>
<reference evidence="1 2" key="1">
    <citation type="submission" date="2018-07" db="EMBL/GenBank/DDBJ databases">
        <title>Genome guided investigation of antibiotics producing actinomycetales strain isolated from a Macau mangrove ecosystem.</title>
        <authorList>
            <person name="Hu D."/>
        </authorList>
    </citation>
    <scope>NUCLEOTIDE SEQUENCE [LARGE SCALE GENOMIC DNA]</scope>
    <source>
        <strain evidence="1 2">2297</strain>
    </source>
</reference>
<accession>A0A369UX79</accession>
<name>A0A369UX79_9ACTN</name>
<dbReference type="Proteomes" id="UP000253742">
    <property type="component" value="Unassembled WGS sequence"/>
</dbReference>
<dbReference type="EMBL" id="QQBH01000043">
    <property type="protein sequence ID" value="RDD84358.1"/>
    <property type="molecule type" value="Genomic_DNA"/>
</dbReference>
<dbReference type="AlphaFoldDB" id="A0A369UX79"/>
<organism evidence="1 2">
    <name type="scientific">Streptomyces parvulus</name>
    <dbReference type="NCBI Taxonomy" id="146923"/>
    <lineage>
        <taxon>Bacteria</taxon>
        <taxon>Bacillati</taxon>
        <taxon>Actinomycetota</taxon>
        <taxon>Actinomycetes</taxon>
        <taxon>Kitasatosporales</taxon>
        <taxon>Streptomycetaceae</taxon>
        <taxon>Streptomyces</taxon>
    </lineage>
</organism>
<evidence type="ECO:0000313" key="2">
    <source>
        <dbReference type="Proteomes" id="UP000253742"/>
    </source>
</evidence>
<gene>
    <name evidence="1" type="ORF">DVZ84_35730</name>
</gene>
<sequence>MLYSVVMEIPDHLIDAKRELDAAEARYRFQTGMNATIALAAWSDCATAYNRALGAYSARHNIPAPALRQAIEESINPLAMSDADQEA</sequence>
<evidence type="ECO:0000313" key="1">
    <source>
        <dbReference type="EMBL" id="RDD84358.1"/>
    </source>
</evidence>
<comment type="caution">
    <text evidence="1">The sequence shown here is derived from an EMBL/GenBank/DDBJ whole genome shotgun (WGS) entry which is preliminary data.</text>
</comment>
<proteinExistence type="predicted"/>